<dbReference type="Gene3D" id="3.30.479.10">
    <property type="entry name" value="6-pyruvoyl tetrahydropterin synthase/QueD"/>
    <property type="match status" value="1"/>
</dbReference>
<dbReference type="EMBL" id="VSSQ01000232">
    <property type="protein sequence ID" value="MPL87027.1"/>
    <property type="molecule type" value="Genomic_DNA"/>
</dbReference>
<evidence type="ECO:0008006" key="6">
    <source>
        <dbReference type="Google" id="ProtNLM"/>
    </source>
</evidence>
<evidence type="ECO:0000256" key="4">
    <source>
        <dbReference type="ARBA" id="ARBA00023239"/>
    </source>
</evidence>
<sequence>MSTIRITKEFRFEGAHALQNYDGKCRHIHGHSYRLFVTLKGSPIAEASSPKNGMVVDFGDLKRVVNKYIVDPFDHALLLRSDAPVKEEISAAYQNVIILDFQPTCENLAIYFAGLLKDNLPDGTTLHSIKLYETPTSFVEWLASEN</sequence>
<dbReference type="InterPro" id="IPR007115">
    <property type="entry name" value="6-PTP_synth/QueD"/>
</dbReference>
<protein>
    <recommendedName>
        <fullName evidence="6">6-carboxy-5,6,7,8-tetrahydropterin synthase</fullName>
    </recommendedName>
</protein>
<evidence type="ECO:0000313" key="5">
    <source>
        <dbReference type="EMBL" id="MPL87027.1"/>
    </source>
</evidence>
<keyword evidence="2" id="KW-0479">Metal-binding</keyword>
<dbReference type="PANTHER" id="PTHR12589">
    <property type="entry name" value="PYRUVOYL TETRAHYDROBIOPTERIN SYNTHASE"/>
    <property type="match status" value="1"/>
</dbReference>
<proteinExistence type="predicted"/>
<organism evidence="5">
    <name type="scientific">bioreactor metagenome</name>
    <dbReference type="NCBI Taxonomy" id="1076179"/>
    <lineage>
        <taxon>unclassified sequences</taxon>
        <taxon>metagenomes</taxon>
        <taxon>ecological metagenomes</taxon>
    </lineage>
</organism>
<dbReference type="SUPFAM" id="SSF55620">
    <property type="entry name" value="Tetrahydrobiopterin biosynthesis enzymes-like"/>
    <property type="match status" value="1"/>
</dbReference>
<comment type="caution">
    <text evidence="5">The sequence shown here is derived from an EMBL/GenBank/DDBJ whole genome shotgun (WGS) entry which is preliminary data.</text>
</comment>
<comment type="cofactor">
    <cofactor evidence="1">
        <name>Zn(2+)</name>
        <dbReference type="ChEBI" id="CHEBI:29105"/>
    </cofactor>
</comment>
<dbReference type="GO" id="GO:0046872">
    <property type="term" value="F:metal ion binding"/>
    <property type="evidence" value="ECO:0007669"/>
    <property type="project" value="UniProtKB-KW"/>
</dbReference>
<dbReference type="Pfam" id="PF01242">
    <property type="entry name" value="PTPS"/>
    <property type="match status" value="1"/>
</dbReference>
<dbReference type="PANTHER" id="PTHR12589:SF7">
    <property type="entry name" value="6-PYRUVOYL TETRAHYDROBIOPTERIN SYNTHASE"/>
    <property type="match status" value="1"/>
</dbReference>
<evidence type="ECO:0000256" key="1">
    <source>
        <dbReference type="ARBA" id="ARBA00001947"/>
    </source>
</evidence>
<keyword evidence="3" id="KW-0862">Zinc</keyword>
<keyword evidence="4" id="KW-0456">Lyase</keyword>
<name>A0A644V748_9ZZZZ</name>
<gene>
    <name evidence="5" type="ORF">SDC9_33019</name>
</gene>
<dbReference type="PIRSF" id="PIRSF006113">
    <property type="entry name" value="PTP_synth"/>
    <property type="match status" value="1"/>
</dbReference>
<evidence type="ECO:0000256" key="2">
    <source>
        <dbReference type="ARBA" id="ARBA00022723"/>
    </source>
</evidence>
<dbReference type="AlphaFoldDB" id="A0A644V748"/>
<accession>A0A644V748</accession>
<dbReference type="GO" id="GO:0070497">
    <property type="term" value="F:6-carboxytetrahydropterin synthase activity"/>
    <property type="evidence" value="ECO:0007669"/>
    <property type="project" value="TreeGrafter"/>
</dbReference>
<dbReference type="InterPro" id="IPR038418">
    <property type="entry name" value="6-PTP_synth/QueD_sf"/>
</dbReference>
<reference evidence="5" key="1">
    <citation type="submission" date="2019-08" db="EMBL/GenBank/DDBJ databases">
        <authorList>
            <person name="Kucharzyk K."/>
            <person name="Murdoch R.W."/>
            <person name="Higgins S."/>
            <person name="Loffler F."/>
        </authorList>
    </citation>
    <scope>NUCLEOTIDE SEQUENCE</scope>
</reference>
<evidence type="ECO:0000256" key="3">
    <source>
        <dbReference type="ARBA" id="ARBA00022833"/>
    </source>
</evidence>